<dbReference type="Proteomes" id="UP000188268">
    <property type="component" value="Unassembled WGS sequence"/>
</dbReference>
<dbReference type="EMBL" id="AWWV01007157">
    <property type="protein sequence ID" value="OMO97976.1"/>
    <property type="molecule type" value="Genomic_DNA"/>
</dbReference>
<dbReference type="Gramene" id="OMO97976">
    <property type="protein sequence ID" value="OMO97976"/>
    <property type="gene ID" value="CCACVL1_04394"/>
</dbReference>
<reference evidence="1 2" key="1">
    <citation type="submission" date="2013-09" db="EMBL/GenBank/DDBJ databases">
        <title>Corchorus capsularis genome sequencing.</title>
        <authorList>
            <person name="Alam M."/>
            <person name="Haque M.S."/>
            <person name="Islam M.S."/>
            <person name="Emdad E.M."/>
            <person name="Islam M.M."/>
            <person name="Ahmed B."/>
            <person name="Halim A."/>
            <person name="Hossen Q.M.M."/>
            <person name="Hossain M.Z."/>
            <person name="Ahmed R."/>
            <person name="Khan M.M."/>
            <person name="Islam R."/>
            <person name="Rashid M.M."/>
            <person name="Khan S.A."/>
            <person name="Rahman M.S."/>
            <person name="Alam M."/>
        </authorList>
    </citation>
    <scope>NUCLEOTIDE SEQUENCE [LARGE SCALE GENOMIC DNA]</scope>
    <source>
        <strain evidence="2">cv. CVL-1</strain>
        <tissue evidence="1">Whole seedling</tissue>
    </source>
</reference>
<evidence type="ECO:0000313" key="2">
    <source>
        <dbReference type="Proteomes" id="UP000188268"/>
    </source>
</evidence>
<dbReference type="OrthoDB" id="10446257at2759"/>
<comment type="caution">
    <text evidence="1">The sequence shown here is derived from an EMBL/GenBank/DDBJ whole genome shotgun (WGS) entry which is preliminary data.</text>
</comment>
<proteinExistence type="predicted"/>
<protein>
    <submittedName>
        <fullName evidence="1">Carbohydrate-selective porin, OprB family</fullName>
    </submittedName>
</protein>
<dbReference type="AlphaFoldDB" id="A0A1R3JT03"/>
<accession>A0A1R3JT03</accession>
<evidence type="ECO:0000313" key="1">
    <source>
        <dbReference type="EMBL" id="OMO97976.1"/>
    </source>
</evidence>
<name>A0A1R3JT03_COCAP</name>
<gene>
    <name evidence="1" type="ORF">CCACVL1_04394</name>
</gene>
<keyword evidence="2" id="KW-1185">Reference proteome</keyword>
<organism evidence="1 2">
    <name type="scientific">Corchorus capsularis</name>
    <name type="common">Jute</name>
    <dbReference type="NCBI Taxonomy" id="210143"/>
    <lineage>
        <taxon>Eukaryota</taxon>
        <taxon>Viridiplantae</taxon>
        <taxon>Streptophyta</taxon>
        <taxon>Embryophyta</taxon>
        <taxon>Tracheophyta</taxon>
        <taxon>Spermatophyta</taxon>
        <taxon>Magnoliopsida</taxon>
        <taxon>eudicotyledons</taxon>
        <taxon>Gunneridae</taxon>
        <taxon>Pentapetalae</taxon>
        <taxon>rosids</taxon>
        <taxon>malvids</taxon>
        <taxon>Malvales</taxon>
        <taxon>Malvaceae</taxon>
        <taxon>Grewioideae</taxon>
        <taxon>Apeibeae</taxon>
        <taxon>Corchorus</taxon>
    </lineage>
</organism>
<sequence length="150" mass="15453">MRNSLLFHGNEEAVGCNMDDGLNGIEIHGNSQQPGMLATALNGDFQPMILRNEKDAALNGDFQPMILRNETDGDSVQNSVAANEVANSGEFLKENIGFLGVVGSEPNITGIGPSLGQPKSILGAAGSGLSLGQPNLAIGAAHNINTLGLS</sequence>